<dbReference type="PROSITE" id="PS50893">
    <property type="entry name" value="ABC_TRANSPORTER_2"/>
    <property type="match status" value="1"/>
</dbReference>
<dbReference type="PROSITE" id="PS00211">
    <property type="entry name" value="ABC_TRANSPORTER_1"/>
    <property type="match status" value="1"/>
</dbReference>
<dbReference type="PANTHER" id="PTHR42794">
    <property type="entry name" value="HEMIN IMPORT ATP-BINDING PROTEIN HMUV"/>
    <property type="match status" value="1"/>
</dbReference>
<sequence>MTLHIENLRVGYARRPVLNGLSPRPVAPGTLVGVIGRNGAGKSTLLKTIAGLLPSDGRVLFNGAPLDFRRRARTLGYLPQSLPQASSLLAYETVFSACRAVHGGLDKAQLEQNMERVFDRLGIRELALRRLDQLSGGQRQMIGLAQVLVRQPEMLLLDEPTSALDLHWQLNVLQCVQQFSRERGTLSLVAIHDINLALRFCDQLWVLGDGRLLAEGPAREVLTPAVLRAAYGVEGRVETCSRGLPIVLCDQALPHSTHQGEHHG</sequence>
<evidence type="ECO:0000256" key="1">
    <source>
        <dbReference type="ARBA" id="ARBA00022741"/>
    </source>
</evidence>
<evidence type="ECO:0000313" key="4">
    <source>
        <dbReference type="EMBL" id="OXY81581.1"/>
    </source>
</evidence>
<feature type="domain" description="ABC transporter" evidence="3">
    <location>
        <begin position="3"/>
        <end position="234"/>
    </location>
</feature>
<dbReference type="AlphaFoldDB" id="A0A233RDW3"/>
<dbReference type="EMBL" id="NBIM01000003">
    <property type="protein sequence ID" value="OXY81581.1"/>
    <property type="molecule type" value="Genomic_DNA"/>
</dbReference>
<keyword evidence="1" id="KW-0547">Nucleotide-binding</keyword>
<proteinExistence type="predicted"/>
<dbReference type="InterPro" id="IPR003439">
    <property type="entry name" value="ABC_transporter-like_ATP-bd"/>
</dbReference>
<dbReference type="InterPro" id="IPR027417">
    <property type="entry name" value="P-loop_NTPase"/>
</dbReference>
<keyword evidence="5" id="KW-1185">Reference proteome</keyword>
<dbReference type="CDD" id="cd03214">
    <property type="entry name" value="ABC_Iron-Siderophores_B12_Hemin"/>
    <property type="match status" value="1"/>
</dbReference>
<reference evidence="4 5" key="1">
    <citation type="submission" date="2017-08" db="EMBL/GenBank/DDBJ databases">
        <title>A Genome Sequence of Oceanimonas doudoroffii ATCC 27123T.</title>
        <authorList>
            <person name="Brennan M.A."/>
            <person name="Maclea K.S."/>
            <person name="Mcclelland W.D."/>
            <person name="Trachtenberg A.M."/>
        </authorList>
    </citation>
    <scope>NUCLEOTIDE SEQUENCE [LARGE SCALE GENOMIC DNA]</scope>
    <source>
        <strain evidence="4 5">ATCC 27123</strain>
    </source>
</reference>
<name>A0A233RDW3_9GAMM</name>
<dbReference type="SMART" id="SM00382">
    <property type="entry name" value="AAA"/>
    <property type="match status" value="1"/>
</dbReference>
<organism evidence="4 5">
    <name type="scientific">Oceanimonas doudoroffii</name>
    <dbReference type="NCBI Taxonomy" id="84158"/>
    <lineage>
        <taxon>Bacteria</taxon>
        <taxon>Pseudomonadati</taxon>
        <taxon>Pseudomonadota</taxon>
        <taxon>Gammaproteobacteria</taxon>
        <taxon>Aeromonadales</taxon>
        <taxon>Aeromonadaceae</taxon>
        <taxon>Oceanimonas</taxon>
    </lineage>
</organism>
<protein>
    <submittedName>
        <fullName evidence="4">ABC transporter</fullName>
    </submittedName>
</protein>
<dbReference type="RefSeq" id="WP_094200949.1">
    <property type="nucleotide sequence ID" value="NZ_NBIM01000003.1"/>
</dbReference>
<evidence type="ECO:0000313" key="5">
    <source>
        <dbReference type="Proteomes" id="UP000242757"/>
    </source>
</evidence>
<evidence type="ECO:0000259" key="3">
    <source>
        <dbReference type="PROSITE" id="PS50893"/>
    </source>
</evidence>
<keyword evidence="2" id="KW-0067">ATP-binding</keyword>
<dbReference type="OrthoDB" id="5292475at2"/>
<dbReference type="GO" id="GO:0005524">
    <property type="term" value="F:ATP binding"/>
    <property type="evidence" value="ECO:0007669"/>
    <property type="project" value="UniProtKB-KW"/>
</dbReference>
<dbReference type="Pfam" id="PF00005">
    <property type="entry name" value="ABC_tran"/>
    <property type="match status" value="1"/>
</dbReference>
<comment type="caution">
    <text evidence="4">The sequence shown here is derived from an EMBL/GenBank/DDBJ whole genome shotgun (WGS) entry which is preliminary data.</text>
</comment>
<dbReference type="Gene3D" id="3.40.50.300">
    <property type="entry name" value="P-loop containing nucleotide triphosphate hydrolases"/>
    <property type="match status" value="1"/>
</dbReference>
<gene>
    <name evidence="4" type="ORF">B6S08_11455</name>
</gene>
<dbReference type="PANTHER" id="PTHR42794:SF2">
    <property type="entry name" value="ABC TRANSPORTER ATP-BINDING PROTEIN"/>
    <property type="match status" value="1"/>
</dbReference>
<dbReference type="InterPro" id="IPR017871">
    <property type="entry name" value="ABC_transporter-like_CS"/>
</dbReference>
<dbReference type="SUPFAM" id="SSF52540">
    <property type="entry name" value="P-loop containing nucleoside triphosphate hydrolases"/>
    <property type="match status" value="1"/>
</dbReference>
<evidence type="ECO:0000256" key="2">
    <source>
        <dbReference type="ARBA" id="ARBA00022840"/>
    </source>
</evidence>
<dbReference type="Proteomes" id="UP000242757">
    <property type="component" value="Unassembled WGS sequence"/>
</dbReference>
<accession>A0A233RDW3</accession>
<dbReference type="InterPro" id="IPR003593">
    <property type="entry name" value="AAA+_ATPase"/>
</dbReference>
<dbReference type="GO" id="GO:0016887">
    <property type="term" value="F:ATP hydrolysis activity"/>
    <property type="evidence" value="ECO:0007669"/>
    <property type="project" value="InterPro"/>
</dbReference>